<organism evidence="9 10">
    <name type="scientific">Lutimaribacter marinistellae</name>
    <dbReference type="NCBI Taxonomy" id="1820329"/>
    <lineage>
        <taxon>Bacteria</taxon>
        <taxon>Pseudomonadati</taxon>
        <taxon>Pseudomonadota</taxon>
        <taxon>Alphaproteobacteria</taxon>
        <taxon>Rhodobacterales</taxon>
        <taxon>Roseobacteraceae</taxon>
        <taxon>Lutimaribacter</taxon>
    </lineage>
</organism>
<evidence type="ECO:0000256" key="7">
    <source>
        <dbReference type="SAM" id="SignalP"/>
    </source>
</evidence>
<dbReference type="SUPFAM" id="SSF53649">
    <property type="entry name" value="Alkaline phosphatase-like"/>
    <property type="match status" value="1"/>
</dbReference>
<reference evidence="10" key="1">
    <citation type="journal article" date="2019" name="Int. J. Syst. Evol. Microbiol.">
        <title>The Global Catalogue of Microorganisms (GCM) 10K type strain sequencing project: providing services to taxonomists for standard genome sequencing and annotation.</title>
        <authorList>
            <consortium name="The Broad Institute Genomics Platform"/>
            <consortium name="The Broad Institute Genome Sequencing Center for Infectious Disease"/>
            <person name="Wu L."/>
            <person name="Ma J."/>
        </authorList>
    </citation>
    <scope>NUCLEOTIDE SEQUENCE [LARGE SCALE GENOMIC DNA]</scope>
    <source>
        <strain evidence="10">KCTC 42911</strain>
    </source>
</reference>
<accession>A0ABV7TLR2</accession>
<evidence type="ECO:0000313" key="10">
    <source>
        <dbReference type="Proteomes" id="UP001595629"/>
    </source>
</evidence>
<dbReference type="InterPro" id="IPR050738">
    <property type="entry name" value="Sulfatase"/>
</dbReference>
<dbReference type="PANTHER" id="PTHR42693:SF42">
    <property type="entry name" value="ARYLSULFATASE G"/>
    <property type="match status" value="1"/>
</dbReference>
<evidence type="ECO:0000256" key="4">
    <source>
        <dbReference type="ARBA" id="ARBA00022729"/>
    </source>
</evidence>
<gene>
    <name evidence="9" type="ORF">ACFORG_20970</name>
</gene>
<sequence>MLRSLSCLTACLFAGSLMAQDGQIIHDAEFFVLQSQNGERWAEEDAALDARLAELEAEHGRPPNIIYLLWDDQPFGIVGFPGIQKNLGFETPNLNAMAAEGINFTRMYSEPACTPTRAAFLTGRLPVRHGMGVVGMPHEFAGLRGDEVTLAEVLSEAGYATAHYGKGHLGDVEESYLHNQGFDEALFTPMNQITSLYDPLGTGTNAVLGFAPELSPPDPYKLDDPGLVPEGWVQIIDGRKGELGEEWGLPNNEWYDKLDAESEKRMIDFIRRNADADRPFFAQYWPNWLNFLKPDLEKTTQNGGKVAEAYQRLDAFVGVVMEELETLGIAENTIFVAMADNGPMVHNPPPGWGMTQVMFSGGKGDFTEGGVRVPAFAWWPGTIESGQLVGDIVHVTDLFTTFARIGKATDFIPRDRVIDGIDQTSLLLNGDTFSRRDFVHIYQGHTLAATIKGRYKQHWISSDPGAATGIGASFFDLYQDPQEHNPHLVPLIHTLGQFKMMRARHELMKEQFPDKPNARGLPLTGLSNARPETLGISEKLERNFSQLPFSVQDFLAKEPTFEMMEFDWGN</sequence>
<dbReference type="EMBL" id="JBHRXI010000048">
    <property type="protein sequence ID" value="MFC3616221.1"/>
    <property type="molecule type" value="Genomic_DNA"/>
</dbReference>
<keyword evidence="4 7" id="KW-0732">Signal</keyword>
<name>A0ABV7TLR2_9RHOB</name>
<feature type="signal peptide" evidence="7">
    <location>
        <begin position="1"/>
        <end position="19"/>
    </location>
</feature>
<protein>
    <submittedName>
        <fullName evidence="9">Sulfatase-like hydrolase/transferase</fullName>
    </submittedName>
</protein>
<proteinExistence type="inferred from homology"/>
<evidence type="ECO:0000256" key="2">
    <source>
        <dbReference type="ARBA" id="ARBA00008779"/>
    </source>
</evidence>
<keyword evidence="6" id="KW-0106">Calcium</keyword>
<keyword evidence="5" id="KW-0378">Hydrolase</keyword>
<comment type="similarity">
    <text evidence="2">Belongs to the sulfatase family.</text>
</comment>
<dbReference type="PANTHER" id="PTHR42693">
    <property type="entry name" value="ARYLSULFATASE FAMILY MEMBER"/>
    <property type="match status" value="1"/>
</dbReference>
<comment type="caution">
    <text evidence="9">The sequence shown here is derived from an EMBL/GenBank/DDBJ whole genome shotgun (WGS) entry which is preliminary data.</text>
</comment>
<evidence type="ECO:0000256" key="1">
    <source>
        <dbReference type="ARBA" id="ARBA00001913"/>
    </source>
</evidence>
<evidence type="ECO:0000313" key="9">
    <source>
        <dbReference type="EMBL" id="MFC3616221.1"/>
    </source>
</evidence>
<feature type="chain" id="PRO_5045848787" evidence="7">
    <location>
        <begin position="20"/>
        <end position="570"/>
    </location>
</feature>
<dbReference type="Gene3D" id="3.40.720.10">
    <property type="entry name" value="Alkaline Phosphatase, subunit A"/>
    <property type="match status" value="1"/>
</dbReference>
<evidence type="ECO:0000256" key="6">
    <source>
        <dbReference type="ARBA" id="ARBA00022837"/>
    </source>
</evidence>
<dbReference type="Pfam" id="PF00884">
    <property type="entry name" value="Sulfatase"/>
    <property type="match status" value="1"/>
</dbReference>
<evidence type="ECO:0000256" key="5">
    <source>
        <dbReference type="ARBA" id="ARBA00022801"/>
    </source>
</evidence>
<comment type="cofactor">
    <cofactor evidence="1">
        <name>Ca(2+)</name>
        <dbReference type="ChEBI" id="CHEBI:29108"/>
    </cofactor>
</comment>
<dbReference type="RefSeq" id="WP_386737526.1">
    <property type="nucleotide sequence ID" value="NZ_JBHRXI010000048.1"/>
</dbReference>
<evidence type="ECO:0000256" key="3">
    <source>
        <dbReference type="ARBA" id="ARBA00022723"/>
    </source>
</evidence>
<feature type="domain" description="Sulfatase N-terminal" evidence="8">
    <location>
        <begin position="63"/>
        <end position="403"/>
    </location>
</feature>
<dbReference type="Gene3D" id="3.30.1120.10">
    <property type="match status" value="1"/>
</dbReference>
<evidence type="ECO:0000259" key="8">
    <source>
        <dbReference type="Pfam" id="PF00884"/>
    </source>
</evidence>
<dbReference type="InterPro" id="IPR000917">
    <property type="entry name" value="Sulfatase_N"/>
</dbReference>
<dbReference type="InterPro" id="IPR017850">
    <property type="entry name" value="Alkaline_phosphatase_core_sf"/>
</dbReference>
<keyword evidence="10" id="KW-1185">Reference proteome</keyword>
<dbReference type="Proteomes" id="UP001595629">
    <property type="component" value="Unassembled WGS sequence"/>
</dbReference>
<keyword evidence="3" id="KW-0479">Metal-binding</keyword>